<dbReference type="PROSITE" id="PS51886">
    <property type="entry name" value="TLDC"/>
    <property type="match status" value="1"/>
</dbReference>
<accession>A0A8H4AY23</accession>
<organism evidence="3 4">
    <name type="scientific">Gigaspora margarita</name>
    <dbReference type="NCBI Taxonomy" id="4874"/>
    <lineage>
        <taxon>Eukaryota</taxon>
        <taxon>Fungi</taxon>
        <taxon>Fungi incertae sedis</taxon>
        <taxon>Mucoromycota</taxon>
        <taxon>Glomeromycotina</taxon>
        <taxon>Glomeromycetes</taxon>
        <taxon>Diversisporales</taxon>
        <taxon>Gigasporaceae</taxon>
        <taxon>Gigaspora</taxon>
    </lineage>
</organism>
<dbReference type="Pfam" id="PF07534">
    <property type="entry name" value="TLD"/>
    <property type="match status" value="1"/>
</dbReference>
<dbReference type="Gene3D" id="3.30.710.10">
    <property type="entry name" value="Potassium Channel Kv1.1, Chain A"/>
    <property type="match status" value="1"/>
</dbReference>
<evidence type="ECO:0000313" key="3">
    <source>
        <dbReference type="EMBL" id="KAF0543327.1"/>
    </source>
</evidence>
<evidence type="ECO:0000259" key="2">
    <source>
        <dbReference type="PROSITE" id="PS51886"/>
    </source>
</evidence>
<evidence type="ECO:0000259" key="1">
    <source>
        <dbReference type="PROSITE" id="PS50097"/>
    </source>
</evidence>
<dbReference type="SUPFAM" id="SSF54695">
    <property type="entry name" value="POZ domain"/>
    <property type="match status" value="1"/>
</dbReference>
<dbReference type="PANTHER" id="PTHR24410:SF23">
    <property type="entry name" value="BTB DOMAIN-CONTAINING PROTEIN-RELATED"/>
    <property type="match status" value="1"/>
</dbReference>
<dbReference type="SMART" id="SM00225">
    <property type="entry name" value="BTB"/>
    <property type="match status" value="1"/>
</dbReference>
<feature type="domain" description="BTB" evidence="1">
    <location>
        <begin position="23"/>
        <end position="96"/>
    </location>
</feature>
<gene>
    <name evidence="3" type="ORF">F8M41_004109</name>
</gene>
<dbReference type="InterPro" id="IPR000210">
    <property type="entry name" value="BTB/POZ_dom"/>
</dbReference>
<dbReference type="Pfam" id="PF00651">
    <property type="entry name" value="BTB"/>
    <property type="match status" value="1"/>
</dbReference>
<feature type="domain" description="TLDc" evidence="2">
    <location>
        <begin position="291"/>
        <end position="470"/>
    </location>
</feature>
<comment type="caution">
    <text evidence="3">The sequence shown here is derived from an EMBL/GenBank/DDBJ whole genome shotgun (WGS) entry which is preliminary data.</text>
</comment>
<dbReference type="InterPro" id="IPR011705">
    <property type="entry name" value="BACK"/>
</dbReference>
<name>A0A8H4AY23_GIGMA</name>
<sequence length="565" mass="65740">MNNEPNQNLTNDFSNLLESSEDFDVKIKVGEEPNIKEFKAHSNILSERSTYFKVALSSEWARKENGIIIFNKPNISPSVFEIIINYIYTGKFFNKNEVNLLDIFIASDEILLDGISQNIDKYLRKTPSAWKFPKDFIKISKYYDTFTKLHQFALKLVCTNPKIIFESKDFFKIEEDTLIRLLKCDDLRLEEIEIWEYLIKWGIENTESILDEDLTKWMQTDFMELEKTLHNCIPHIRFFQLSYYELHLVITQYKNILPNNLLDAIYEYLSDPKPYYNDIPIRKTPYFFNSNIINAKGAALIASWIDEKKGMPYRFKDIPYKFERIYKANSETFRIDLFHKICDNKGQTFVVIKVRNSEETIGGYNPLDWNGKGLFNNDDNKFKKTSKSFVFSLFSPSNGAVPRLSRVSYNKEAIFSCMTRGPCFGFLDLWIQYNSSRRSTIGISIKHSYDIGIIDKEVFEIEDFEVFQIKKISVLSGFAKSIPEKVSGFIMYNESKIRGLRMGLCSDSWSELCPGCGVLKSCPSCGSLDRCSKFNCCTYCGSNRCVVQGKYLLYNNDSIHRLECI</sequence>
<dbReference type="InterPro" id="IPR051481">
    <property type="entry name" value="BTB-POZ/Galectin-3-binding"/>
</dbReference>
<dbReference type="Gene3D" id="1.25.40.420">
    <property type="match status" value="1"/>
</dbReference>
<dbReference type="PANTHER" id="PTHR24410">
    <property type="entry name" value="HL07962P-RELATED"/>
    <property type="match status" value="1"/>
</dbReference>
<proteinExistence type="predicted"/>
<dbReference type="InterPro" id="IPR006571">
    <property type="entry name" value="TLDc_dom"/>
</dbReference>
<keyword evidence="4" id="KW-1185">Reference proteome</keyword>
<reference evidence="3 4" key="1">
    <citation type="journal article" date="2019" name="Environ. Microbiol.">
        <title>At the nexus of three kingdoms: the genome of the mycorrhizal fungus Gigaspora margarita provides insights into plant, endobacterial and fungal interactions.</title>
        <authorList>
            <person name="Venice F."/>
            <person name="Ghignone S."/>
            <person name="Salvioli di Fossalunga A."/>
            <person name="Amselem J."/>
            <person name="Novero M."/>
            <person name="Xianan X."/>
            <person name="Sedzielewska Toro K."/>
            <person name="Morin E."/>
            <person name="Lipzen A."/>
            <person name="Grigoriev I.V."/>
            <person name="Henrissat B."/>
            <person name="Martin F.M."/>
            <person name="Bonfante P."/>
        </authorList>
    </citation>
    <scope>NUCLEOTIDE SEQUENCE [LARGE SCALE GENOMIC DNA]</scope>
    <source>
        <strain evidence="3 4">BEG34</strain>
    </source>
</reference>
<evidence type="ECO:0000313" key="4">
    <source>
        <dbReference type="Proteomes" id="UP000439903"/>
    </source>
</evidence>
<dbReference type="OrthoDB" id="298084at2759"/>
<dbReference type="PROSITE" id="PS50097">
    <property type="entry name" value="BTB"/>
    <property type="match status" value="1"/>
</dbReference>
<dbReference type="InterPro" id="IPR011333">
    <property type="entry name" value="SKP1/BTB/POZ_sf"/>
</dbReference>
<dbReference type="EMBL" id="WTPW01000138">
    <property type="protein sequence ID" value="KAF0543327.1"/>
    <property type="molecule type" value="Genomic_DNA"/>
</dbReference>
<dbReference type="AlphaFoldDB" id="A0A8H4AY23"/>
<dbReference type="Pfam" id="PF07707">
    <property type="entry name" value="BACK"/>
    <property type="match status" value="1"/>
</dbReference>
<dbReference type="CDD" id="cd18186">
    <property type="entry name" value="BTB_POZ_ZBTB_KLHL-like"/>
    <property type="match status" value="1"/>
</dbReference>
<dbReference type="Proteomes" id="UP000439903">
    <property type="component" value="Unassembled WGS sequence"/>
</dbReference>
<protein>
    <submittedName>
        <fullName evidence="3">BTB-domain-containing protein</fullName>
    </submittedName>
</protein>